<accession>A0A9P0CAX9</accession>
<reference evidence="1" key="1">
    <citation type="submission" date="2021-12" db="EMBL/GenBank/DDBJ databases">
        <authorList>
            <person name="King R."/>
        </authorList>
    </citation>
    <scope>NUCLEOTIDE SEQUENCE</scope>
</reference>
<sequence length="271" mass="30716">MRNNLVTLIAQSDPLILEVGQRFFESHRLPKHVKQVRKIIRDLARLYIAVDEIQDEEEEGGTCIESSQMVKDLTDCIDPLKFDIVAKALQALAGYDAKTGAVKVASVSGRYSNPLKICADVLLSNAYQSKTLLESDKNAIKEKMQKWLHVLRFEWQYKIGSICETSRKINVASKEEVIPLDEDIRKLSLQVESLYPVTIEMLKKEKSATNFVALCRLIIVDIILLCRRRPTEVCHATLLAYSKVVFQDEKEANADYLTDADKKVGGLLKIF</sequence>
<dbReference type="EMBL" id="OU963867">
    <property type="protein sequence ID" value="CAH0774189.1"/>
    <property type="molecule type" value="Genomic_DNA"/>
</dbReference>
<gene>
    <name evidence="1" type="ORF">BEMITA_LOCUS10568</name>
</gene>
<dbReference type="PANTHER" id="PTHR33480">
    <property type="entry name" value="SET DOMAIN-CONTAINING PROTEIN-RELATED"/>
    <property type="match status" value="1"/>
</dbReference>
<evidence type="ECO:0000313" key="2">
    <source>
        <dbReference type="Proteomes" id="UP001152759"/>
    </source>
</evidence>
<proteinExistence type="predicted"/>
<evidence type="ECO:0000313" key="1">
    <source>
        <dbReference type="EMBL" id="CAH0774189.1"/>
    </source>
</evidence>
<keyword evidence="2" id="KW-1185">Reference proteome</keyword>
<dbReference type="Proteomes" id="UP001152759">
    <property type="component" value="Chromosome 6"/>
</dbReference>
<name>A0A9P0CAX9_BEMTA</name>
<dbReference type="PANTHER" id="PTHR33480:SF1">
    <property type="entry name" value="TYR RECOMBINASE DOMAIN-CONTAINING PROTEIN"/>
    <property type="match status" value="1"/>
</dbReference>
<dbReference type="AlphaFoldDB" id="A0A9P0CAX9"/>
<protein>
    <submittedName>
        <fullName evidence="1">Uncharacterized protein</fullName>
    </submittedName>
</protein>
<organism evidence="1 2">
    <name type="scientific">Bemisia tabaci</name>
    <name type="common">Sweetpotato whitefly</name>
    <name type="synonym">Aleurodes tabaci</name>
    <dbReference type="NCBI Taxonomy" id="7038"/>
    <lineage>
        <taxon>Eukaryota</taxon>
        <taxon>Metazoa</taxon>
        <taxon>Ecdysozoa</taxon>
        <taxon>Arthropoda</taxon>
        <taxon>Hexapoda</taxon>
        <taxon>Insecta</taxon>
        <taxon>Pterygota</taxon>
        <taxon>Neoptera</taxon>
        <taxon>Paraneoptera</taxon>
        <taxon>Hemiptera</taxon>
        <taxon>Sternorrhyncha</taxon>
        <taxon>Aleyrodoidea</taxon>
        <taxon>Aleyrodidae</taxon>
        <taxon>Aleyrodinae</taxon>
        <taxon>Bemisia</taxon>
    </lineage>
</organism>